<keyword evidence="1" id="KW-0812">Transmembrane</keyword>
<evidence type="ECO:0000313" key="2">
    <source>
        <dbReference type="EMBL" id="NSX54182.1"/>
    </source>
</evidence>
<organism evidence="2 3">
    <name type="scientific">Parasulfitobacter algicola</name>
    <dbReference type="NCBI Taxonomy" id="2614809"/>
    <lineage>
        <taxon>Bacteria</taxon>
        <taxon>Pseudomonadati</taxon>
        <taxon>Pseudomonadota</taxon>
        <taxon>Alphaproteobacteria</taxon>
        <taxon>Rhodobacterales</taxon>
        <taxon>Roseobacteraceae</taxon>
        <taxon>Parasulfitobacter</taxon>
    </lineage>
</organism>
<protein>
    <submittedName>
        <fullName evidence="2">DUF2484 family protein</fullName>
    </submittedName>
</protein>
<keyword evidence="1" id="KW-0472">Membrane</keyword>
<feature type="transmembrane region" description="Helical" evidence="1">
    <location>
        <begin position="6"/>
        <end position="23"/>
    </location>
</feature>
<comment type="caution">
    <text evidence="2">The sequence shown here is derived from an EMBL/GenBank/DDBJ whole genome shotgun (WGS) entry which is preliminary data.</text>
</comment>
<evidence type="ECO:0000256" key="1">
    <source>
        <dbReference type="SAM" id="Phobius"/>
    </source>
</evidence>
<sequence>MSLSLFLGAIWVMIGTFVAFLPMRYQYPPGIMLLIAAPFLLGFVAYQHGAWIFFVGLFAFASMFRNPLIYFYRKWRGLPWDGPE</sequence>
<accession>A0ABX2IMR4</accession>
<dbReference type="InterPro" id="IPR018919">
    <property type="entry name" value="DUF2484"/>
</dbReference>
<feature type="transmembrane region" description="Helical" evidence="1">
    <location>
        <begin position="52"/>
        <end position="72"/>
    </location>
</feature>
<gene>
    <name evidence="2" type="ORF">HRQ87_05140</name>
</gene>
<dbReference type="Proteomes" id="UP000777935">
    <property type="component" value="Unassembled WGS sequence"/>
</dbReference>
<reference evidence="2 3" key="1">
    <citation type="submission" date="2020-06" db="EMBL/GenBank/DDBJ databases">
        <title>Sulfitobacter algicola sp. nov., isolated from green algae.</title>
        <authorList>
            <person name="Wang C."/>
        </authorList>
    </citation>
    <scope>NUCLEOTIDE SEQUENCE [LARGE SCALE GENOMIC DNA]</scope>
    <source>
        <strain evidence="2 3">1151</strain>
    </source>
</reference>
<name>A0ABX2IMR4_9RHOB</name>
<proteinExistence type="predicted"/>
<keyword evidence="1" id="KW-1133">Transmembrane helix</keyword>
<evidence type="ECO:0000313" key="3">
    <source>
        <dbReference type="Proteomes" id="UP000777935"/>
    </source>
</evidence>
<dbReference type="EMBL" id="JABUFE010000002">
    <property type="protein sequence ID" value="NSX54182.1"/>
    <property type="molecule type" value="Genomic_DNA"/>
</dbReference>
<keyword evidence="3" id="KW-1185">Reference proteome</keyword>
<dbReference type="Pfam" id="PF10658">
    <property type="entry name" value="DUF2484"/>
    <property type="match status" value="1"/>
</dbReference>